<sequence>MSSLPVGRRERKNVQTRQALARAALRLFLERGYDQVSVKEIADAVDISVPTVFKHAPDGKESLIFDDGTERRESLLAAVRERPAGQSVMAALRQFMAGRGPFAADPAPEFASKTALIMNTPALRDYSRKLWIRCEGPLAEVIAAELGRPADDITVRAIARYVLEIPQFVGAEPDPRAALDAIFDLLEHGLSGAC</sequence>
<dbReference type="PROSITE" id="PS50977">
    <property type="entry name" value="HTH_TETR_2"/>
    <property type="match status" value="1"/>
</dbReference>
<evidence type="ECO:0000256" key="1">
    <source>
        <dbReference type="ARBA" id="ARBA00023015"/>
    </source>
</evidence>
<keyword evidence="2 4" id="KW-0238">DNA-binding</keyword>
<evidence type="ECO:0000256" key="2">
    <source>
        <dbReference type="ARBA" id="ARBA00023125"/>
    </source>
</evidence>
<keyword evidence="3" id="KW-0804">Transcription</keyword>
<keyword evidence="1" id="KW-0805">Transcription regulation</keyword>
<dbReference type="EMBL" id="JAAATY010000005">
    <property type="protein sequence ID" value="NRN65041.1"/>
    <property type="molecule type" value="Genomic_DNA"/>
</dbReference>
<feature type="DNA-binding region" description="H-T-H motif" evidence="4">
    <location>
        <begin position="37"/>
        <end position="56"/>
    </location>
</feature>
<dbReference type="Gene3D" id="1.10.10.60">
    <property type="entry name" value="Homeodomain-like"/>
    <property type="match status" value="1"/>
</dbReference>
<keyword evidence="7" id="KW-1185">Reference proteome</keyword>
<evidence type="ECO:0000313" key="6">
    <source>
        <dbReference type="EMBL" id="NRN65041.1"/>
    </source>
</evidence>
<dbReference type="Proteomes" id="UP000763557">
    <property type="component" value="Unassembled WGS sequence"/>
</dbReference>
<proteinExistence type="predicted"/>
<reference evidence="6 7" key="1">
    <citation type="submission" date="2020-01" db="EMBL/GenBank/DDBJ databases">
        <title>Kibdelosporangium persica a novel Actinomycetes from a hot desert in Iran.</title>
        <authorList>
            <person name="Safaei N."/>
            <person name="Zaburannyi N."/>
            <person name="Mueller R."/>
            <person name="Wink J."/>
        </authorList>
    </citation>
    <scope>NUCLEOTIDE SEQUENCE [LARGE SCALE GENOMIC DNA]</scope>
    <source>
        <strain evidence="6 7">4NS15</strain>
    </source>
</reference>
<name>A0ABX2F229_9PSEU</name>
<dbReference type="InterPro" id="IPR001647">
    <property type="entry name" value="HTH_TetR"/>
</dbReference>
<dbReference type="PANTHER" id="PTHR30055">
    <property type="entry name" value="HTH-TYPE TRANSCRIPTIONAL REGULATOR RUTR"/>
    <property type="match status" value="1"/>
</dbReference>
<protein>
    <submittedName>
        <fullName evidence="6">Mycofactocin biosynthesis transcriptional regulator MftR</fullName>
    </submittedName>
</protein>
<dbReference type="PANTHER" id="PTHR30055:SF234">
    <property type="entry name" value="HTH-TYPE TRANSCRIPTIONAL REGULATOR BETI"/>
    <property type="match status" value="1"/>
</dbReference>
<dbReference type="InterPro" id="IPR009057">
    <property type="entry name" value="Homeodomain-like_sf"/>
</dbReference>
<dbReference type="RefSeq" id="WP_173128292.1">
    <property type="nucleotide sequence ID" value="NZ_CBCSGW010000104.1"/>
</dbReference>
<dbReference type="SUPFAM" id="SSF46689">
    <property type="entry name" value="Homeodomain-like"/>
    <property type="match status" value="1"/>
</dbReference>
<dbReference type="Gene3D" id="1.10.357.10">
    <property type="entry name" value="Tetracycline Repressor, domain 2"/>
    <property type="match status" value="1"/>
</dbReference>
<evidence type="ECO:0000256" key="3">
    <source>
        <dbReference type="ARBA" id="ARBA00023163"/>
    </source>
</evidence>
<dbReference type="Pfam" id="PF17754">
    <property type="entry name" value="TetR_C_14"/>
    <property type="match status" value="1"/>
</dbReference>
<comment type="caution">
    <text evidence="6">The sequence shown here is derived from an EMBL/GenBank/DDBJ whole genome shotgun (WGS) entry which is preliminary data.</text>
</comment>
<organism evidence="6 7">
    <name type="scientific">Kibdelosporangium persicum</name>
    <dbReference type="NCBI Taxonomy" id="2698649"/>
    <lineage>
        <taxon>Bacteria</taxon>
        <taxon>Bacillati</taxon>
        <taxon>Actinomycetota</taxon>
        <taxon>Actinomycetes</taxon>
        <taxon>Pseudonocardiales</taxon>
        <taxon>Pseudonocardiaceae</taxon>
        <taxon>Kibdelosporangium</taxon>
    </lineage>
</organism>
<feature type="domain" description="HTH tetR-type" evidence="5">
    <location>
        <begin position="14"/>
        <end position="74"/>
    </location>
</feature>
<evidence type="ECO:0000256" key="4">
    <source>
        <dbReference type="PROSITE-ProRule" id="PRU00335"/>
    </source>
</evidence>
<gene>
    <name evidence="6" type="ORF">GC106_22510</name>
</gene>
<evidence type="ECO:0000259" key="5">
    <source>
        <dbReference type="PROSITE" id="PS50977"/>
    </source>
</evidence>
<accession>A0ABX2F229</accession>
<dbReference type="InterPro" id="IPR041347">
    <property type="entry name" value="MftR_C"/>
</dbReference>
<dbReference type="InterPro" id="IPR050109">
    <property type="entry name" value="HTH-type_TetR-like_transc_reg"/>
</dbReference>
<evidence type="ECO:0000313" key="7">
    <source>
        <dbReference type="Proteomes" id="UP000763557"/>
    </source>
</evidence>
<dbReference type="Pfam" id="PF00440">
    <property type="entry name" value="TetR_N"/>
    <property type="match status" value="1"/>
</dbReference>